<name>A0A095Z8A0_9BURK</name>
<proteinExistence type="predicted"/>
<dbReference type="Gene3D" id="3.90.1200.10">
    <property type="match status" value="1"/>
</dbReference>
<accession>A0A095Z8A0</accession>
<dbReference type="eggNOG" id="COG3178">
    <property type="taxonomic scope" value="Bacteria"/>
</dbReference>
<dbReference type="PROSITE" id="PS50003">
    <property type="entry name" value="PH_DOMAIN"/>
    <property type="match status" value="1"/>
</dbReference>
<protein>
    <submittedName>
        <fullName evidence="2">Aminoglycoside phosphotransferase</fullName>
    </submittedName>
</protein>
<keyword evidence="2" id="KW-0808">Transferase</keyword>
<gene>
    <name evidence="2" type="ORF">HMPREF2130_04945</name>
</gene>
<dbReference type="InterPro" id="IPR002575">
    <property type="entry name" value="Aminoglycoside_PTrfase"/>
</dbReference>
<dbReference type="Gene3D" id="3.30.200.20">
    <property type="entry name" value="Phosphorylase Kinase, domain 1"/>
    <property type="match status" value="1"/>
</dbReference>
<dbReference type="AlphaFoldDB" id="A0A095Z8A0"/>
<dbReference type="GO" id="GO:0016740">
    <property type="term" value="F:transferase activity"/>
    <property type="evidence" value="ECO:0007669"/>
    <property type="project" value="UniProtKB-KW"/>
</dbReference>
<dbReference type="Pfam" id="PF01636">
    <property type="entry name" value="APH"/>
    <property type="match status" value="1"/>
</dbReference>
<dbReference type="Proteomes" id="UP000029629">
    <property type="component" value="Unassembled WGS sequence"/>
</dbReference>
<sequence length="349" mass="40388">MALTITAERSKQLNQWLSALTAKYQFDFDTLEAASSDASFRSYYRIYSTAQQTTLIIMDAPPPHENCAVFVAIDQLLEQQGLTVPKILEQEQQAGFLLLSDLGQTTYYQAVQAGLDDATLQGIYREALDALVQMQQTPAAHLPPYDAPRLREEMNIFEEWYIEKHCQNQLTDLEKQRLYPTLDALAAFNAQEPQVFVHRDFHSPNLMLISPEQEARNPAIIDFQDALYGPLSYDLASLVMDARTTWDEPQQLDWAIRYWEKARAAGLPVPEDFGDFYRQYEAMSLQRNLRILGVFARLAIRDHKQQYLEHIPRVLAYIRQVANRYHEFAIIARILDRLENITVEARYTF</sequence>
<dbReference type="InterPro" id="IPR001849">
    <property type="entry name" value="PH_domain"/>
</dbReference>
<dbReference type="OrthoDB" id="9809275at2"/>
<keyword evidence="3" id="KW-1185">Reference proteome</keyword>
<feature type="domain" description="PH" evidence="1">
    <location>
        <begin position="1"/>
        <end position="25"/>
    </location>
</feature>
<dbReference type="EMBL" id="JRNI01000018">
    <property type="protein sequence ID" value="KGF30950.1"/>
    <property type="molecule type" value="Genomic_DNA"/>
</dbReference>
<evidence type="ECO:0000313" key="2">
    <source>
        <dbReference type="EMBL" id="KGF30950.1"/>
    </source>
</evidence>
<dbReference type="RefSeq" id="WP_036558697.1">
    <property type="nucleotide sequence ID" value="NZ_JRNI01000018.1"/>
</dbReference>
<comment type="caution">
    <text evidence="2">The sequence shown here is derived from an EMBL/GenBank/DDBJ whole genome shotgun (WGS) entry which is preliminary data.</text>
</comment>
<reference evidence="2 3" key="1">
    <citation type="submission" date="2014-07" db="EMBL/GenBank/DDBJ databases">
        <authorList>
            <person name="McCorrison J."/>
            <person name="Sanka R."/>
            <person name="Torralba M."/>
            <person name="Gillis M."/>
            <person name="Haft D.H."/>
            <person name="Methe B."/>
            <person name="Sutton G."/>
            <person name="Nelson K.E."/>
        </authorList>
    </citation>
    <scope>NUCLEOTIDE SEQUENCE [LARGE SCALE GENOMIC DNA]</scope>
    <source>
        <strain evidence="2 3">DNF00040</strain>
    </source>
</reference>
<organism evidence="2 3">
    <name type="scientific">Oligella urethralis DNF00040</name>
    <dbReference type="NCBI Taxonomy" id="1401065"/>
    <lineage>
        <taxon>Bacteria</taxon>
        <taxon>Pseudomonadati</taxon>
        <taxon>Pseudomonadota</taxon>
        <taxon>Betaproteobacteria</taxon>
        <taxon>Burkholderiales</taxon>
        <taxon>Alcaligenaceae</taxon>
        <taxon>Oligella</taxon>
    </lineage>
</organism>
<evidence type="ECO:0000313" key="3">
    <source>
        <dbReference type="Proteomes" id="UP000029629"/>
    </source>
</evidence>
<evidence type="ECO:0000259" key="1">
    <source>
        <dbReference type="PROSITE" id="PS50003"/>
    </source>
</evidence>
<dbReference type="SUPFAM" id="SSF56112">
    <property type="entry name" value="Protein kinase-like (PK-like)"/>
    <property type="match status" value="1"/>
</dbReference>
<dbReference type="InterPro" id="IPR011009">
    <property type="entry name" value="Kinase-like_dom_sf"/>
</dbReference>